<sequence>MGGTSPEKGPSPKQKPGETQAETTRVQATHTPKSKDESPDQNQQSQCQLRRPQQSESKRKRKRTHNGQSSEEPRITSPDTVVYKPNQSDEELQEKARAKSQKYMEEMEKIGVPRRPSASPWIANIKRSFLSLPFREKSERMEENFTSSSEDSQSPNQQNNAQTGPESDGANGPSQAGGSNQVQGNPPSRLGRRVTRFLCLRN</sequence>
<feature type="compositionally biased region" description="Polar residues" evidence="1">
    <location>
        <begin position="20"/>
        <end position="31"/>
    </location>
</feature>
<feature type="compositionally biased region" description="Basic and acidic residues" evidence="1">
    <location>
        <begin position="134"/>
        <end position="143"/>
    </location>
</feature>
<reference evidence="2 3" key="1">
    <citation type="submission" date="2014-04" db="EMBL/GenBank/DDBJ databases">
        <authorList>
            <consortium name="International Citrus Genome Consortium"/>
            <person name="Gmitter F."/>
            <person name="Chen C."/>
            <person name="Farmerie W."/>
            <person name="Harkins T."/>
            <person name="Desany B."/>
            <person name="Mohiuddin M."/>
            <person name="Kodira C."/>
            <person name="Borodovsky M."/>
            <person name="Lomsadze A."/>
            <person name="Burns P."/>
            <person name="Jenkins J."/>
            <person name="Prochnik S."/>
            <person name="Shu S."/>
            <person name="Chapman J."/>
            <person name="Pitluck S."/>
            <person name="Schmutz J."/>
            <person name="Rokhsar D."/>
        </authorList>
    </citation>
    <scope>NUCLEOTIDE SEQUENCE</scope>
</reference>
<feature type="region of interest" description="Disordered" evidence="1">
    <location>
        <begin position="133"/>
        <end position="202"/>
    </location>
</feature>
<evidence type="ECO:0000313" key="2">
    <source>
        <dbReference type="EMBL" id="KDO37325.1"/>
    </source>
</evidence>
<feature type="region of interest" description="Disordered" evidence="1">
    <location>
        <begin position="1"/>
        <end position="102"/>
    </location>
</feature>
<dbReference type="AlphaFoldDB" id="A0A067D703"/>
<organism evidence="2 3">
    <name type="scientific">Citrus sinensis</name>
    <name type="common">Sweet orange</name>
    <name type="synonym">Citrus aurantium var. sinensis</name>
    <dbReference type="NCBI Taxonomy" id="2711"/>
    <lineage>
        <taxon>Eukaryota</taxon>
        <taxon>Viridiplantae</taxon>
        <taxon>Streptophyta</taxon>
        <taxon>Embryophyta</taxon>
        <taxon>Tracheophyta</taxon>
        <taxon>Spermatophyta</taxon>
        <taxon>Magnoliopsida</taxon>
        <taxon>eudicotyledons</taxon>
        <taxon>Gunneridae</taxon>
        <taxon>Pentapetalae</taxon>
        <taxon>rosids</taxon>
        <taxon>malvids</taxon>
        <taxon>Sapindales</taxon>
        <taxon>Rutaceae</taxon>
        <taxon>Aurantioideae</taxon>
        <taxon>Citrus</taxon>
    </lineage>
</organism>
<feature type="compositionally biased region" description="Low complexity" evidence="1">
    <location>
        <begin position="41"/>
        <end position="55"/>
    </location>
</feature>
<dbReference type="Proteomes" id="UP000027120">
    <property type="component" value="Unassembled WGS sequence"/>
</dbReference>
<feature type="compositionally biased region" description="Polar residues" evidence="1">
    <location>
        <begin position="172"/>
        <end position="186"/>
    </location>
</feature>
<proteinExistence type="predicted"/>
<protein>
    <submittedName>
        <fullName evidence="2">Uncharacterized protein</fullName>
    </submittedName>
</protein>
<feature type="compositionally biased region" description="Polar residues" evidence="1">
    <location>
        <begin position="144"/>
        <end position="165"/>
    </location>
</feature>
<accession>A0A067D703</accession>
<dbReference type="SMR" id="A0A067D703"/>
<evidence type="ECO:0000313" key="3">
    <source>
        <dbReference type="Proteomes" id="UP000027120"/>
    </source>
</evidence>
<keyword evidence="3" id="KW-1185">Reference proteome</keyword>
<dbReference type="EMBL" id="KK791112">
    <property type="protein sequence ID" value="KDO37325.1"/>
    <property type="molecule type" value="Genomic_DNA"/>
</dbReference>
<evidence type="ECO:0000256" key="1">
    <source>
        <dbReference type="SAM" id="MobiDB-lite"/>
    </source>
</evidence>
<name>A0A067D703_CITSI</name>
<gene>
    <name evidence="2" type="ORF">CISIN_1g028892mg</name>
</gene>
<feature type="compositionally biased region" description="Basic and acidic residues" evidence="1">
    <location>
        <begin position="93"/>
        <end position="102"/>
    </location>
</feature>